<evidence type="ECO:0000313" key="1">
    <source>
        <dbReference type="EnsemblMetazoa" id="Aqu2.1.01576_001"/>
    </source>
</evidence>
<dbReference type="InParanoid" id="A0A1X7SHK5"/>
<accession>A0A1X7SHK5</accession>
<proteinExistence type="predicted"/>
<name>A0A1X7SHK5_AMPQE</name>
<dbReference type="EnsemblMetazoa" id="Aqu2.1.01576_001">
    <property type="protein sequence ID" value="Aqu2.1.01576_001"/>
    <property type="gene ID" value="Aqu2.1.01576"/>
</dbReference>
<dbReference type="AlphaFoldDB" id="A0A1X7SHK5"/>
<protein>
    <submittedName>
        <fullName evidence="1">Uncharacterized protein</fullName>
    </submittedName>
</protein>
<sequence length="97" mass="11555">MDWKIQSYTDWYSIVFYSMDYNGNWIYCGHFFDSEAILYSVYGFAYFLQFSGFSSFTANIIQYNIDQLVGASANELTSFICYLDHLWLQFFTFLLIL</sequence>
<reference evidence="1" key="1">
    <citation type="submission" date="2017-05" db="UniProtKB">
        <authorList>
            <consortium name="EnsemblMetazoa"/>
        </authorList>
    </citation>
    <scope>IDENTIFICATION</scope>
</reference>
<organism evidence="1">
    <name type="scientific">Amphimedon queenslandica</name>
    <name type="common">Sponge</name>
    <dbReference type="NCBI Taxonomy" id="400682"/>
    <lineage>
        <taxon>Eukaryota</taxon>
        <taxon>Metazoa</taxon>
        <taxon>Porifera</taxon>
        <taxon>Demospongiae</taxon>
        <taxon>Heteroscleromorpha</taxon>
        <taxon>Haplosclerida</taxon>
        <taxon>Niphatidae</taxon>
        <taxon>Amphimedon</taxon>
    </lineage>
</organism>